<protein>
    <submittedName>
        <fullName evidence="1">Uncharacterized protein</fullName>
    </submittedName>
</protein>
<dbReference type="RefSeq" id="WP_140744055.1">
    <property type="nucleotide sequence ID" value="NZ_RCZM01000009.1"/>
</dbReference>
<dbReference type="Proteomes" id="UP000317722">
    <property type="component" value="Unassembled WGS sequence"/>
</dbReference>
<dbReference type="EMBL" id="RCZM01000009">
    <property type="protein sequence ID" value="TPG12595.1"/>
    <property type="molecule type" value="Genomic_DNA"/>
</dbReference>
<proteinExistence type="predicted"/>
<accession>A0A502CFU6</accession>
<evidence type="ECO:0000313" key="1">
    <source>
        <dbReference type="EMBL" id="TPG12595.1"/>
    </source>
</evidence>
<keyword evidence="2" id="KW-1185">Reference proteome</keyword>
<gene>
    <name evidence="1" type="ORF">EAH86_20045</name>
</gene>
<reference evidence="1 2" key="1">
    <citation type="journal article" date="2019" name="Environ. Microbiol.">
        <title>Species interactions and distinct microbial communities in high Arctic permafrost affected cryosols are associated with the CH4 and CO2 gas fluxes.</title>
        <authorList>
            <person name="Altshuler I."/>
            <person name="Hamel J."/>
            <person name="Turney S."/>
            <person name="Magnuson E."/>
            <person name="Levesque R."/>
            <person name="Greer C."/>
            <person name="Whyte L.G."/>
        </authorList>
    </citation>
    <scope>NUCLEOTIDE SEQUENCE [LARGE SCALE GENOMIC DNA]</scope>
    <source>
        <strain evidence="1 2">S9.3A</strain>
    </source>
</reference>
<dbReference type="AlphaFoldDB" id="A0A502CFU6"/>
<dbReference type="OrthoDB" id="4867653at2"/>
<comment type="caution">
    <text evidence="1">The sequence shown here is derived from an EMBL/GenBank/DDBJ whole genome shotgun (WGS) entry which is preliminary data.</text>
</comment>
<evidence type="ECO:0000313" key="2">
    <source>
        <dbReference type="Proteomes" id="UP000317722"/>
    </source>
</evidence>
<name>A0A502CFU6_9MICO</name>
<organism evidence="1 2">
    <name type="scientific">Pedococcus bigeumensis</name>
    <dbReference type="NCBI Taxonomy" id="433644"/>
    <lineage>
        <taxon>Bacteria</taxon>
        <taxon>Bacillati</taxon>
        <taxon>Actinomycetota</taxon>
        <taxon>Actinomycetes</taxon>
        <taxon>Micrococcales</taxon>
        <taxon>Intrasporangiaceae</taxon>
        <taxon>Pedococcus</taxon>
    </lineage>
</organism>
<sequence length="110" mass="12403">MEDLEEGWQRAGRVVWKDFEANGHRYSIAGGPRGVLLWTQGNAGVDVPSVVLYAVWTALAGRTARTIVVKVRRRRWGPLRFHVLRREFPAGHGLLESVKSVEDEVRRGAI</sequence>